<name>A0ABV3RHK3_9SPHN</name>
<keyword evidence="5" id="KW-1185">Reference proteome</keyword>
<dbReference type="InterPro" id="IPR025638">
    <property type="entry name" value="DUF4336"/>
</dbReference>
<gene>
    <name evidence="1" type="ORF">ABUH87_10440</name>
    <name evidence="2" type="ORF">ABUH87_10600</name>
    <name evidence="3" type="ORF">ABUH87_10610</name>
    <name evidence="4" type="ORF">ABUH87_16325</name>
</gene>
<evidence type="ECO:0000313" key="5">
    <source>
        <dbReference type="Proteomes" id="UP001556118"/>
    </source>
</evidence>
<evidence type="ECO:0000313" key="3">
    <source>
        <dbReference type="EMBL" id="MEW9855611.1"/>
    </source>
</evidence>
<dbReference type="EMBL" id="JBFNXR010000034">
    <property type="protein sequence ID" value="MEW9855580.1"/>
    <property type="molecule type" value="Genomic_DNA"/>
</dbReference>
<dbReference type="RefSeq" id="WP_367773309.1">
    <property type="nucleotide sequence ID" value="NZ_JBFNXR010000034.1"/>
</dbReference>
<evidence type="ECO:0000313" key="1">
    <source>
        <dbReference type="EMBL" id="MEW9855580.1"/>
    </source>
</evidence>
<dbReference type="Proteomes" id="UP001556118">
    <property type="component" value="Unassembled WGS sequence"/>
</dbReference>
<protein>
    <submittedName>
        <fullName evidence="4">DUF4336 domain-containing protein</fullName>
    </submittedName>
</protein>
<accession>A0ABV3RHK3</accession>
<dbReference type="EMBL" id="JBFNXR010000035">
    <property type="protein sequence ID" value="MEW9855611.1"/>
    <property type="molecule type" value="Genomic_DNA"/>
</dbReference>
<dbReference type="PANTHER" id="PTHR33835">
    <property type="entry name" value="YALI0C07656P"/>
    <property type="match status" value="1"/>
</dbReference>
<dbReference type="Pfam" id="PF14234">
    <property type="entry name" value="DUF4336"/>
    <property type="match status" value="1"/>
</dbReference>
<evidence type="ECO:0000313" key="2">
    <source>
        <dbReference type="EMBL" id="MEW9855609.1"/>
    </source>
</evidence>
<dbReference type="InterPro" id="IPR036866">
    <property type="entry name" value="RibonucZ/Hydroxyglut_hydro"/>
</dbReference>
<dbReference type="SUPFAM" id="SSF56281">
    <property type="entry name" value="Metallo-hydrolase/oxidoreductase"/>
    <property type="match status" value="1"/>
</dbReference>
<evidence type="ECO:0000313" key="4">
    <source>
        <dbReference type="EMBL" id="MEW9856704.1"/>
    </source>
</evidence>
<reference evidence="4 5" key="1">
    <citation type="submission" date="2024-06" db="EMBL/GenBank/DDBJ databases">
        <title>Novosphingobium rhizovicinus M1R2S20.</title>
        <authorList>
            <person name="Sun J.-Q."/>
        </authorList>
    </citation>
    <scope>NUCLEOTIDE SEQUENCE [LARGE SCALE GENOMIC DNA]</scope>
    <source>
        <strain evidence="4 5">M1R2S20</strain>
    </source>
</reference>
<dbReference type="EMBL" id="JBFNXR010000052">
    <property type="protein sequence ID" value="MEW9856704.1"/>
    <property type="molecule type" value="Genomic_DNA"/>
</dbReference>
<sequence>MALGRHTTIALGSALATAGTLVLYRQASKSQSEWDETRVGYLPLDKLKQLGDDLWIVDTTITASGLCLPVRMTIIRLPNGDLMLHSPTRCTAELTASISALGRIAHLIAPTFAHWLYLRDWQAAFPEATSWAVPGLRDRAQVQTSGTRIDRDLGEDAPSQWRDVIEQGLVAGGGGFEECFFFHRPSATLLLCDLIQNLEASKLAPLARMVARAAAGTRGTTALHVRTALRLGGSEAKAQVQKIVRLQPRRVIFAHGAPFEKDAAARLRCAFAWLVRE</sequence>
<organism evidence="4 5">
    <name type="scientific">Novosphingobium rhizovicinum</name>
    <dbReference type="NCBI Taxonomy" id="3228928"/>
    <lineage>
        <taxon>Bacteria</taxon>
        <taxon>Pseudomonadati</taxon>
        <taxon>Pseudomonadota</taxon>
        <taxon>Alphaproteobacteria</taxon>
        <taxon>Sphingomonadales</taxon>
        <taxon>Sphingomonadaceae</taxon>
        <taxon>Novosphingobium</taxon>
    </lineage>
</organism>
<proteinExistence type="predicted"/>
<dbReference type="EMBL" id="JBFNXR010000034">
    <property type="protein sequence ID" value="MEW9855609.1"/>
    <property type="molecule type" value="Genomic_DNA"/>
</dbReference>
<dbReference type="PANTHER" id="PTHR33835:SF1">
    <property type="entry name" value="METALLO-BETA-LACTAMASE DOMAIN-CONTAINING PROTEIN"/>
    <property type="match status" value="1"/>
</dbReference>
<comment type="caution">
    <text evidence="4">The sequence shown here is derived from an EMBL/GenBank/DDBJ whole genome shotgun (WGS) entry which is preliminary data.</text>
</comment>